<dbReference type="OrthoDB" id="8194935at2759"/>
<dbReference type="Proteomes" id="UP000708208">
    <property type="component" value="Unassembled WGS sequence"/>
</dbReference>
<dbReference type="PANTHER" id="PTHR47331">
    <property type="entry name" value="PHD-TYPE DOMAIN-CONTAINING PROTEIN"/>
    <property type="match status" value="1"/>
</dbReference>
<feature type="domain" description="DUF5641" evidence="1">
    <location>
        <begin position="89"/>
        <end position="182"/>
    </location>
</feature>
<dbReference type="InterPro" id="IPR040676">
    <property type="entry name" value="DUF5641"/>
</dbReference>
<keyword evidence="3" id="KW-1185">Reference proteome</keyword>
<sequence>PHFGGLWEAGVKSTKHHLKRVVGNTVLTYEEFSTLLIQIEACLNSRPLCPLSTSPDDLSALTPGHFLVGRPLIAISEPDYTKLKINRLSRWQLLQQLHQHFWRRWQAEYLDRLQQRPKWAKIEENLRQGDMVIIKDDRLPPQEWRLGRIIEVHTGPDGLVRVVTVRTAEGTYKRPVVKLCKLPMDSSTDERESQKDVPVTSKGAKGAVETNISTRAGMLGQKLVMLYTAHFCSQQQCPLSHS</sequence>
<dbReference type="Pfam" id="PF18701">
    <property type="entry name" value="DUF5641"/>
    <property type="match status" value="1"/>
</dbReference>
<comment type="caution">
    <text evidence="2">The sequence shown here is derived from an EMBL/GenBank/DDBJ whole genome shotgun (WGS) entry which is preliminary data.</text>
</comment>
<dbReference type="EMBL" id="CAJVCH010530614">
    <property type="protein sequence ID" value="CAG7823797.1"/>
    <property type="molecule type" value="Genomic_DNA"/>
</dbReference>
<evidence type="ECO:0000313" key="3">
    <source>
        <dbReference type="Proteomes" id="UP000708208"/>
    </source>
</evidence>
<evidence type="ECO:0000313" key="2">
    <source>
        <dbReference type="EMBL" id="CAG7823797.1"/>
    </source>
</evidence>
<evidence type="ECO:0000259" key="1">
    <source>
        <dbReference type="Pfam" id="PF18701"/>
    </source>
</evidence>
<feature type="non-terminal residue" evidence="2">
    <location>
        <position position="242"/>
    </location>
</feature>
<dbReference type="PANTHER" id="PTHR47331:SF1">
    <property type="entry name" value="GAG-LIKE PROTEIN"/>
    <property type="match status" value="1"/>
</dbReference>
<gene>
    <name evidence="2" type="ORF">AFUS01_LOCUS33991</name>
</gene>
<organism evidence="2 3">
    <name type="scientific">Allacma fusca</name>
    <dbReference type="NCBI Taxonomy" id="39272"/>
    <lineage>
        <taxon>Eukaryota</taxon>
        <taxon>Metazoa</taxon>
        <taxon>Ecdysozoa</taxon>
        <taxon>Arthropoda</taxon>
        <taxon>Hexapoda</taxon>
        <taxon>Collembola</taxon>
        <taxon>Symphypleona</taxon>
        <taxon>Sminthuridae</taxon>
        <taxon>Allacma</taxon>
    </lineage>
</organism>
<reference evidence="2" key="1">
    <citation type="submission" date="2021-06" db="EMBL/GenBank/DDBJ databases">
        <authorList>
            <person name="Hodson N. C."/>
            <person name="Mongue J. A."/>
            <person name="Jaron S. K."/>
        </authorList>
    </citation>
    <scope>NUCLEOTIDE SEQUENCE</scope>
</reference>
<feature type="non-terminal residue" evidence="2">
    <location>
        <position position="1"/>
    </location>
</feature>
<dbReference type="AlphaFoldDB" id="A0A8J2PCK5"/>
<name>A0A8J2PCK5_9HEXA</name>
<protein>
    <recommendedName>
        <fullName evidence="1">DUF5641 domain-containing protein</fullName>
    </recommendedName>
</protein>
<proteinExistence type="predicted"/>
<accession>A0A8J2PCK5</accession>